<dbReference type="RefSeq" id="XP_018604917.1">
    <property type="nucleotide sequence ID" value="XM_018749401.2"/>
</dbReference>
<keyword evidence="2 3" id="KW-0539">Nucleus</keyword>
<feature type="region of interest" description="Disordered" evidence="4">
    <location>
        <begin position="78"/>
        <end position="265"/>
    </location>
</feature>
<feature type="compositionally biased region" description="Basic residues" evidence="4">
    <location>
        <begin position="124"/>
        <end position="134"/>
    </location>
</feature>
<feature type="compositionally biased region" description="Basic and acidic residues" evidence="4">
    <location>
        <begin position="203"/>
        <end position="225"/>
    </location>
</feature>
<dbReference type="InterPro" id="IPR003617">
    <property type="entry name" value="TFIIS/CRSP70_N_sub"/>
</dbReference>
<dbReference type="GeneID" id="108932810"/>
<dbReference type="Gene3D" id="1.20.930.10">
    <property type="entry name" value="Conserved domain common to transcription factors TFIIS, elongin A, CRSP70"/>
    <property type="match status" value="1"/>
</dbReference>
<dbReference type="Proteomes" id="UP000694397">
    <property type="component" value="Chromosome 4"/>
</dbReference>
<feature type="domain" description="TFIIS N-terminal" evidence="5">
    <location>
        <begin position="5"/>
        <end position="78"/>
    </location>
</feature>
<evidence type="ECO:0000256" key="3">
    <source>
        <dbReference type="PROSITE-ProRule" id="PRU00649"/>
    </source>
</evidence>
<gene>
    <name evidence="6" type="primary">eloal</name>
</gene>
<evidence type="ECO:0000256" key="1">
    <source>
        <dbReference type="ARBA" id="ARBA00004123"/>
    </source>
</evidence>
<dbReference type="Gene3D" id="6.10.250.3180">
    <property type="match status" value="1"/>
</dbReference>
<feature type="compositionally biased region" description="Basic and acidic residues" evidence="4">
    <location>
        <begin position="112"/>
        <end position="123"/>
    </location>
</feature>
<dbReference type="CTD" id="768168"/>
<dbReference type="InterPro" id="IPR035441">
    <property type="entry name" value="TFIIS/LEDGF_dom_sf"/>
</dbReference>
<name>A0A8C9RQV7_SCLFO</name>
<evidence type="ECO:0000313" key="6">
    <source>
        <dbReference type="Ensembl" id="ENSSFOP00015020800.1"/>
    </source>
</evidence>
<dbReference type="InterPro" id="IPR010684">
    <property type="entry name" value="RNA_pol_II_trans_fac_SIII_A"/>
</dbReference>
<dbReference type="GeneTree" id="ENSGT00390000002428"/>
<feature type="region of interest" description="Disordered" evidence="4">
    <location>
        <begin position="550"/>
        <end position="576"/>
    </location>
</feature>
<dbReference type="InterPro" id="IPR051870">
    <property type="entry name" value="Elongin-A_domain"/>
</dbReference>
<dbReference type="SMART" id="SM00509">
    <property type="entry name" value="TFS2N"/>
    <property type="match status" value="1"/>
</dbReference>
<reference evidence="6" key="3">
    <citation type="submission" date="2025-09" db="UniProtKB">
        <authorList>
            <consortium name="Ensembl"/>
        </authorList>
    </citation>
    <scope>IDENTIFICATION</scope>
</reference>
<dbReference type="OrthoDB" id="21513at2759"/>
<feature type="compositionally biased region" description="Basic and acidic residues" evidence="4">
    <location>
        <begin position="286"/>
        <end position="303"/>
    </location>
</feature>
<dbReference type="AlphaFoldDB" id="A0A8C9RQV7"/>
<dbReference type="SUPFAM" id="SSF81383">
    <property type="entry name" value="F-box domain"/>
    <property type="match status" value="1"/>
</dbReference>
<dbReference type="InterPro" id="IPR036047">
    <property type="entry name" value="F-box-like_dom_sf"/>
</dbReference>
<comment type="subcellular location">
    <subcellularLocation>
        <location evidence="1 3">Nucleus</location>
    </subcellularLocation>
</comment>
<evidence type="ECO:0000256" key="4">
    <source>
        <dbReference type="SAM" id="MobiDB-lite"/>
    </source>
</evidence>
<feature type="compositionally biased region" description="Basic and acidic residues" evidence="4">
    <location>
        <begin position="173"/>
        <end position="183"/>
    </location>
</feature>
<evidence type="ECO:0000256" key="2">
    <source>
        <dbReference type="ARBA" id="ARBA00023242"/>
    </source>
</evidence>
<feature type="compositionally biased region" description="Basic and acidic residues" evidence="4">
    <location>
        <begin position="94"/>
        <end position="105"/>
    </location>
</feature>
<dbReference type="GO" id="GO:0070449">
    <property type="term" value="C:elongin complex"/>
    <property type="evidence" value="ECO:0007669"/>
    <property type="project" value="InterPro"/>
</dbReference>
<dbReference type="KEGG" id="sfm:108932810"/>
<dbReference type="Pfam" id="PF06881">
    <property type="entry name" value="Elongin_A"/>
    <property type="match status" value="1"/>
</dbReference>
<dbReference type="CDD" id="cd00183">
    <property type="entry name" value="TFIIS_I"/>
    <property type="match status" value="1"/>
</dbReference>
<protein>
    <submittedName>
        <fullName evidence="6">Elongin A, like</fullName>
    </submittedName>
</protein>
<proteinExistence type="predicted"/>
<dbReference type="Pfam" id="PF08711">
    <property type="entry name" value="Med26"/>
    <property type="match status" value="1"/>
</dbReference>
<dbReference type="SUPFAM" id="SSF47676">
    <property type="entry name" value="Conserved domain common to transcription factors TFIIS, elongin A, CRSP70"/>
    <property type="match status" value="1"/>
</dbReference>
<reference evidence="6" key="2">
    <citation type="submission" date="2025-08" db="UniProtKB">
        <authorList>
            <consortium name="Ensembl"/>
        </authorList>
    </citation>
    <scope>IDENTIFICATION</scope>
</reference>
<dbReference type="InterPro" id="IPR017923">
    <property type="entry name" value="TFIIS_N"/>
</dbReference>
<feature type="region of interest" description="Disordered" evidence="4">
    <location>
        <begin position="284"/>
        <end position="327"/>
    </location>
</feature>
<reference evidence="6 7" key="1">
    <citation type="submission" date="2019-04" db="EMBL/GenBank/DDBJ databases">
        <authorList>
            <consortium name="Wellcome Sanger Institute Data Sharing"/>
        </authorList>
    </citation>
    <scope>NUCLEOTIDE SEQUENCE [LARGE SCALE GENOMIC DNA]</scope>
</reference>
<organism evidence="6 7">
    <name type="scientific">Scleropages formosus</name>
    <name type="common">Asian bonytongue</name>
    <name type="synonym">Osteoglossum formosum</name>
    <dbReference type="NCBI Taxonomy" id="113540"/>
    <lineage>
        <taxon>Eukaryota</taxon>
        <taxon>Metazoa</taxon>
        <taxon>Chordata</taxon>
        <taxon>Craniata</taxon>
        <taxon>Vertebrata</taxon>
        <taxon>Euteleostomi</taxon>
        <taxon>Actinopterygii</taxon>
        <taxon>Neopterygii</taxon>
        <taxon>Teleostei</taxon>
        <taxon>Osteoglossocephala</taxon>
        <taxon>Osteoglossomorpha</taxon>
        <taxon>Osteoglossiformes</taxon>
        <taxon>Osteoglossidae</taxon>
        <taxon>Scleropages</taxon>
    </lineage>
</organism>
<keyword evidence="7" id="KW-1185">Reference proteome</keyword>
<accession>A0A8C9RQV7</accession>
<evidence type="ECO:0000259" key="5">
    <source>
        <dbReference type="PROSITE" id="PS51319"/>
    </source>
</evidence>
<dbReference type="PANTHER" id="PTHR15141:SF49">
    <property type="entry name" value="TFIIS N-TERMINAL DOMAIN-CONTAINING PROTEIN"/>
    <property type="match status" value="1"/>
</dbReference>
<feature type="compositionally biased region" description="Basic and acidic residues" evidence="4">
    <location>
        <begin position="135"/>
        <end position="155"/>
    </location>
</feature>
<dbReference type="PANTHER" id="PTHR15141">
    <property type="entry name" value="TRANSCRIPTION ELONGATION FACTOR B POLYPEPTIDE 3"/>
    <property type="match status" value="1"/>
</dbReference>
<evidence type="ECO:0000313" key="7">
    <source>
        <dbReference type="Proteomes" id="UP000694397"/>
    </source>
</evidence>
<sequence length="600" mass="68140">MAAAETLKKVFRFKLKLQSADVDTVLKTLKKLQELDVTLDILAETGIGKTVNSFRKHSEAGELARTLVQRWKKLVPKESPSLARENHSLGTQKLETESRKKEGVKKPCSLDNNRETSDSETGYKKSHRSHKRSASKQEYKDDSDKSCSNKSESRKKNLSKKSNQSMEMGNKAQSDKCMSEPENKGSISQRNKRGGTKTPLRCRQPEKGKQASVETKKSEKERCESRLPCSEGNEANGDQEKRKATKKHKKIPDKEDQSDEELDAPKISFESCLNYDLKVPKRKKKPCDDKKIKKPRNDPEKRTPSVKVADAVNKSMLDQPPKKASSGSVMDLLKIPLPTVLPDCEDLSSYSYFDKKAEVEAPEICEDAPIFTGQRLNKKMQVYSGSKTAFLPTMMTLYQQCIRTLQNNIDLLHEIGGVPFEILEPVLERCTPEQLLRIEDCNPAYIGLTDHLWERHCQRDFRNEKLEEYESWREMYLRLFEERERKLRRLTKSIVSAHSGKPKGRQVKLAYINSVAKPPRNVRIQQEIHGTAGPLPLPYAYDKTSAKASEGRSRVGYGEPARPCGANASSSQGQDLRKVRRVAPMMAKSLKAFKKQLGRR</sequence>
<dbReference type="PROSITE" id="PS51319">
    <property type="entry name" value="TFIIS_N"/>
    <property type="match status" value="1"/>
</dbReference>
<dbReference type="GO" id="GO:0006368">
    <property type="term" value="P:transcription elongation by RNA polymerase II"/>
    <property type="evidence" value="ECO:0007669"/>
    <property type="project" value="InterPro"/>
</dbReference>
<dbReference type="Ensembl" id="ENSSFOT00015021034.2">
    <property type="protein sequence ID" value="ENSSFOP00015020800.1"/>
    <property type="gene ID" value="ENSSFOG00015013388.2"/>
</dbReference>